<comment type="caution">
    <text evidence="1">The sequence shown here is derived from an EMBL/GenBank/DDBJ whole genome shotgun (WGS) entry which is preliminary data.</text>
</comment>
<reference evidence="1 2" key="1">
    <citation type="submission" date="2020-12" db="EMBL/GenBank/DDBJ databases">
        <title>Effect of drift, selection, and recombination on the evolution of hybrid genomes in Candida yeast pathogens.</title>
        <authorList>
            <person name="Mixao V."/>
            <person name="Ksiezopolska E."/>
            <person name="Saus E."/>
            <person name="Boekhout T."/>
            <person name="Gacser A."/>
            <person name="Gabaldon T."/>
        </authorList>
    </citation>
    <scope>NUCLEOTIDE SEQUENCE [LARGE SCALE GENOMIC DNA]</scope>
    <source>
        <strain evidence="1 2">BP57</strain>
    </source>
</reference>
<dbReference type="OrthoDB" id="4028087at2759"/>
<organism evidence="1 2">
    <name type="scientific">Candida metapsilosis</name>
    <dbReference type="NCBI Taxonomy" id="273372"/>
    <lineage>
        <taxon>Eukaryota</taxon>
        <taxon>Fungi</taxon>
        <taxon>Dikarya</taxon>
        <taxon>Ascomycota</taxon>
        <taxon>Saccharomycotina</taxon>
        <taxon>Pichiomycetes</taxon>
        <taxon>Debaryomycetaceae</taxon>
        <taxon>Candida/Lodderomyces clade</taxon>
        <taxon>Candida</taxon>
    </lineage>
</organism>
<evidence type="ECO:0000313" key="2">
    <source>
        <dbReference type="Proteomes" id="UP000669133"/>
    </source>
</evidence>
<gene>
    <name evidence="1" type="ORF">I9W82_002152</name>
</gene>
<evidence type="ECO:0000313" key="1">
    <source>
        <dbReference type="EMBL" id="KAG5420272.1"/>
    </source>
</evidence>
<sequence>MSSSINYITPKQFNEIFKLQNIDLSQIIPNYNPDAGFMLTSPFNLQNSNEGEFKVEPTESPTEETPKYYHRLIIIGNRRGSAKFRTDYPCQERFYYQPQFTNPTKEFPMLNRVFETSTHPSRQLLPSQKYTHATLIIMRISLITQPKRALDGNRFESLFDLVSFIKEAEEDVEPIVTLDEEPGITQLPEDEVEPIVTLKITKLCIHWQKKVTAPELNEDVPAESNVTGNIPRSGVFYRFPCPDNDNYGYFVNEESQPFAAKVDTRMVPGSYVPDHIPIIRLPGGYFSLPPQEILYSSTDPSDISKEALSRRRVTFNNFTQERKAKDGVNENRLGTIVGPCYDFCDDRSK</sequence>
<accession>A0A8H7ZJW3</accession>
<dbReference type="EMBL" id="JAEOAQ010000002">
    <property type="protein sequence ID" value="KAG5420272.1"/>
    <property type="molecule type" value="Genomic_DNA"/>
</dbReference>
<protein>
    <submittedName>
        <fullName evidence="1">Uncharacterized protein</fullName>
    </submittedName>
</protein>
<dbReference type="GeneID" id="93650781"/>
<keyword evidence="2" id="KW-1185">Reference proteome</keyword>
<name>A0A8H7ZJW3_9ASCO</name>
<dbReference type="AlphaFoldDB" id="A0A8H7ZJW3"/>
<dbReference type="RefSeq" id="XP_067549388.1">
    <property type="nucleotide sequence ID" value="XM_067690977.1"/>
</dbReference>
<proteinExistence type="predicted"/>
<dbReference type="Proteomes" id="UP000669133">
    <property type="component" value="Unassembled WGS sequence"/>
</dbReference>